<proteinExistence type="predicted"/>
<reference evidence="3 4" key="1">
    <citation type="journal article" date="2015" name="Genome Biol.">
        <title>Comparative genomics of Steinernema reveals deeply conserved gene regulatory networks.</title>
        <authorList>
            <person name="Dillman A.R."/>
            <person name="Macchietto M."/>
            <person name="Porter C.F."/>
            <person name="Rogers A."/>
            <person name="Williams B."/>
            <person name="Antoshechkin I."/>
            <person name="Lee M.M."/>
            <person name="Goodwin Z."/>
            <person name="Lu X."/>
            <person name="Lewis E.E."/>
            <person name="Goodrich-Blair H."/>
            <person name="Stock S.P."/>
            <person name="Adams B.J."/>
            <person name="Sternberg P.W."/>
            <person name="Mortazavi A."/>
        </authorList>
    </citation>
    <scope>NUCLEOTIDE SEQUENCE [LARGE SCALE GENOMIC DNA]</scope>
    <source>
        <strain evidence="3 4">ALL</strain>
    </source>
</reference>
<gene>
    <name evidence="3" type="ORF">L596_017751</name>
</gene>
<evidence type="ECO:0000313" key="3">
    <source>
        <dbReference type="EMBL" id="TKR76638.1"/>
    </source>
</evidence>
<feature type="region of interest" description="Disordered" evidence="1">
    <location>
        <begin position="104"/>
        <end position="136"/>
    </location>
</feature>
<protein>
    <recommendedName>
        <fullName evidence="2">MITD1 C-terminal phospholipase D-like domain-containing protein</fullName>
    </recommendedName>
</protein>
<dbReference type="InterPro" id="IPR038113">
    <property type="entry name" value="MITD1_C_sf"/>
</dbReference>
<evidence type="ECO:0000313" key="4">
    <source>
        <dbReference type="Proteomes" id="UP000298663"/>
    </source>
</evidence>
<dbReference type="OrthoDB" id="19553at2759"/>
<evidence type="ECO:0000259" key="2">
    <source>
        <dbReference type="Pfam" id="PF16565"/>
    </source>
</evidence>
<sequence>MDPLDVRCQIFSSSDDDSSDGGGFTSACNASSTKESSTAGSTSISQRSSVSTSVAGTSQTISDSSSTSQKSSQSTFERSFFSKDNSQLNSGLSRYCSLCSISSTDRPGHRRSLLYSESSDSSRSSGGSDIDEDPQEMRNVAQTLVKEAKEHEMWASDPANSFPGDQLLKAAVKYYEAAIHLQEAAEMTILHAPAEDATKESGASKELPNVQSDRENEETKAHLAKNACIMAKFAKTVDKTTKILEDSRGHSFEKFFGGCLDDRLTSVVVEDPYIINANQVRLFTAFCELTNGADREVRPFEGFADAEARRREEEFDPRPGDPLRQRLDREDQPRIRFLQDAF</sequence>
<keyword evidence="4" id="KW-1185">Reference proteome</keyword>
<dbReference type="InterPro" id="IPR032341">
    <property type="entry name" value="MITD1_C"/>
</dbReference>
<organism evidence="3 4">
    <name type="scientific">Steinernema carpocapsae</name>
    <name type="common">Entomopathogenic nematode</name>
    <dbReference type="NCBI Taxonomy" id="34508"/>
    <lineage>
        <taxon>Eukaryota</taxon>
        <taxon>Metazoa</taxon>
        <taxon>Ecdysozoa</taxon>
        <taxon>Nematoda</taxon>
        <taxon>Chromadorea</taxon>
        <taxon>Rhabditida</taxon>
        <taxon>Tylenchina</taxon>
        <taxon>Panagrolaimomorpha</taxon>
        <taxon>Strongyloidoidea</taxon>
        <taxon>Steinernematidae</taxon>
        <taxon>Steinernema</taxon>
    </lineage>
</organism>
<feature type="region of interest" description="Disordered" evidence="1">
    <location>
        <begin position="308"/>
        <end position="334"/>
    </location>
</feature>
<feature type="compositionally biased region" description="Polar residues" evidence="1">
    <location>
        <begin position="26"/>
        <end position="40"/>
    </location>
</feature>
<dbReference type="Pfam" id="PF16565">
    <property type="entry name" value="MIT_C"/>
    <property type="match status" value="1"/>
</dbReference>
<evidence type="ECO:0000256" key="1">
    <source>
        <dbReference type="SAM" id="MobiDB-lite"/>
    </source>
</evidence>
<feature type="domain" description="MITD1 C-terminal phospholipase D-like" evidence="2">
    <location>
        <begin position="249"/>
        <end position="292"/>
    </location>
</feature>
<accession>A0A4U5N2W4</accession>
<dbReference type="Gene3D" id="3.30.870.30">
    <property type="entry name" value="MITD, C-terminal phospholipase D-like domain"/>
    <property type="match status" value="1"/>
</dbReference>
<dbReference type="EMBL" id="AZBU02000005">
    <property type="protein sequence ID" value="TKR76638.1"/>
    <property type="molecule type" value="Genomic_DNA"/>
</dbReference>
<dbReference type="Proteomes" id="UP000298663">
    <property type="component" value="Unassembled WGS sequence"/>
</dbReference>
<reference evidence="3 4" key="2">
    <citation type="journal article" date="2019" name="G3 (Bethesda)">
        <title>Hybrid Assembly of the Genome of the Entomopathogenic Nematode Steinernema carpocapsae Identifies the X-Chromosome.</title>
        <authorList>
            <person name="Serra L."/>
            <person name="Macchietto M."/>
            <person name="Macias-Munoz A."/>
            <person name="McGill C.J."/>
            <person name="Rodriguez I.M."/>
            <person name="Rodriguez B."/>
            <person name="Murad R."/>
            <person name="Mortazavi A."/>
        </authorList>
    </citation>
    <scope>NUCLEOTIDE SEQUENCE [LARGE SCALE GENOMIC DNA]</scope>
    <source>
        <strain evidence="3 4">ALL</strain>
    </source>
</reference>
<feature type="compositionally biased region" description="Low complexity" evidence="1">
    <location>
        <begin position="113"/>
        <end position="128"/>
    </location>
</feature>
<comment type="caution">
    <text evidence="3">The sequence shown here is derived from an EMBL/GenBank/DDBJ whole genome shotgun (WGS) entry which is preliminary data.</text>
</comment>
<feature type="region of interest" description="Disordered" evidence="1">
    <location>
        <begin position="1"/>
        <end position="73"/>
    </location>
</feature>
<feature type="region of interest" description="Disordered" evidence="1">
    <location>
        <begin position="197"/>
        <end position="216"/>
    </location>
</feature>
<dbReference type="AlphaFoldDB" id="A0A4U5N2W4"/>
<name>A0A4U5N2W4_STECR</name>
<feature type="compositionally biased region" description="Low complexity" evidence="1">
    <location>
        <begin position="41"/>
        <end position="73"/>
    </location>
</feature>